<dbReference type="Gene3D" id="3.40.50.620">
    <property type="entry name" value="HUPs"/>
    <property type="match status" value="1"/>
</dbReference>
<dbReference type="PROSITE" id="PS51273">
    <property type="entry name" value="GATASE_TYPE_1"/>
    <property type="match status" value="1"/>
</dbReference>
<dbReference type="Pfam" id="PF00117">
    <property type="entry name" value="GATase"/>
    <property type="match status" value="1"/>
</dbReference>
<protein>
    <recommendedName>
        <fullName evidence="9">GMP synthase [glutamine-hydrolyzing]</fullName>
        <ecNumber evidence="9">6.3.5.2</ecNumber>
    </recommendedName>
    <alternativeName>
        <fullName evidence="9">GMP synthetase</fullName>
    </alternativeName>
    <alternativeName>
        <fullName evidence="9">Glutamine amidotransferase</fullName>
    </alternativeName>
</protein>
<dbReference type="SUPFAM" id="SSF52317">
    <property type="entry name" value="Class I glutamine amidotransferase-like"/>
    <property type="match status" value="1"/>
</dbReference>
<evidence type="ECO:0000256" key="5">
    <source>
        <dbReference type="ARBA" id="ARBA00022749"/>
    </source>
</evidence>
<dbReference type="NCBIfam" id="TIGR00888">
    <property type="entry name" value="guaA_Nterm"/>
    <property type="match status" value="1"/>
</dbReference>
<keyword evidence="4 9" id="KW-0547">Nucleotide-binding</keyword>
<dbReference type="FunFam" id="3.30.300.10:FF:000002">
    <property type="entry name" value="GMP synthase [glutamine-hydrolyzing]"/>
    <property type="match status" value="1"/>
</dbReference>
<name>A0A7C3UX26_UNCW3</name>
<dbReference type="SUPFAM" id="SSF52402">
    <property type="entry name" value="Adenine nucleotide alpha hydrolases-like"/>
    <property type="match status" value="1"/>
</dbReference>
<keyword evidence="8 9" id="KW-0315">Glutamine amidotransferase</keyword>
<comment type="pathway">
    <text evidence="2 9">Purine metabolism; GMP biosynthesis; GMP from XMP (L-Gln route): step 1/1.</text>
</comment>
<feature type="domain" description="GMPS ATP-PPase" evidence="11">
    <location>
        <begin position="198"/>
        <end position="385"/>
    </location>
</feature>
<evidence type="ECO:0000256" key="4">
    <source>
        <dbReference type="ARBA" id="ARBA00022741"/>
    </source>
</evidence>
<dbReference type="GO" id="GO:0005524">
    <property type="term" value="F:ATP binding"/>
    <property type="evidence" value="ECO:0007669"/>
    <property type="project" value="UniProtKB-UniRule"/>
</dbReference>
<evidence type="ECO:0000256" key="9">
    <source>
        <dbReference type="HAMAP-Rule" id="MF_00344"/>
    </source>
</evidence>
<evidence type="ECO:0000256" key="2">
    <source>
        <dbReference type="ARBA" id="ARBA00005153"/>
    </source>
</evidence>
<dbReference type="FunFam" id="3.40.50.880:FF:000001">
    <property type="entry name" value="GMP synthase [glutamine-hydrolyzing]"/>
    <property type="match status" value="1"/>
</dbReference>
<dbReference type="InterPro" id="IPR001674">
    <property type="entry name" value="GMP_synth_C"/>
</dbReference>
<comment type="caution">
    <text evidence="12">The sequence shown here is derived from an EMBL/GenBank/DDBJ whole genome shotgun (WGS) entry which is preliminary data.</text>
</comment>
<dbReference type="InterPro" id="IPR022310">
    <property type="entry name" value="NAD/GMP_synthase"/>
</dbReference>
<dbReference type="SUPFAM" id="SSF54810">
    <property type="entry name" value="GMP synthetase C-terminal dimerisation domain"/>
    <property type="match status" value="1"/>
</dbReference>
<dbReference type="Gene3D" id="3.30.300.10">
    <property type="match status" value="1"/>
</dbReference>
<evidence type="ECO:0000256" key="3">
    <source>
        <dbReference type="ARBA" id="ARBA00022598"/>
    </source>
</evidence>
<feature type="active site" evidence="9">
    <location>
        <position position="173"/>
    </location>
</feature>
<evidence type="ECO:0000259" key="11">
    <source>
        <dbReference type="PROSITE" id="PS51553"/>
    </source>
</evidence>
<dbReference type="Gene3D" id="3.40.50.880">
    <property type="match status" value="1"/>
</dbReference>
<dbReference type="NCBIfam" id="NF000848">
    <property type="entry name" value="PRK00074.1"/>
    <property type="match status" value="1"/>
</dbReference>
<keyword evidence="5 9" id="KW-0332">GMP biosynthesis</keyword>
<feature type="binding site" evidence="10">
    <location>
        <begin position="225"/>
        <end position="231"/>
    </location>
    <ligand>
        <name>ATP</name>
        <dbReference type="ChEBI" id="CHEBI:30616"/>
    </ligand>
</feature>
<dbReference type="PANTHER" id="PTHR11922">
    <property type="entry name" value="GMP SYNTHASE-RELATED"/>
    <property type="match status" value="1"/>
</dbReference>
<dbReference type="PROSITE" id="PS51553">
    <property type="entry name" value="GMPS_ATP_PPASE"/>
    <property type="match status" value="1"/>
</dbReference>
<dbReference type="InterPro" id="IPR022955">
    <property type="entry name" value="GMP_synthase"/>
</dbReference>
<dbReference type="Pfam" id="PF00958">
    <property type="entry name" value="GMP_synt_C"/>
    <property type="match status" value="1"/>
</dbReference>
<dbReference type="CDD" id="cd01997">
    <property type="entry name" value="GMP_synthase_C"/>
    <property type="match status" value="1"/>
</dbReference>
<organism evidence="12">
    <name type="scientific">candidate division WOR-3 bacterium</name>
    <dbReference type="NCBI Taxonomy" id="2052148"/>
    <lineage>
        <taxon>Bacteria</taxon>
        <taxon>Bacteria division WOR-3</taxon>
    </lineage>
</organism>
<comment type="function">
    <text evidence="1 9">Catalyzes the synthesis of GMP from XMP.</text>
</comment>
<dbReference type="NCBIfam" id="TIGR00884">
    <property type="entry name" value="guaA_Cterm"/>
    <property type="match status" value="1"/>
</dbReference>
<sequence>MDKILVLDFGSQYTQLIARRIRELKVYCEIHPFNLSLSEIQNLAPKGIILSGSPASLRFSSPPLPAKEIFNLNIPVLGICYGMQVIAQAFGGRIKFAPEKRSTREYGPSLLSITRKEGIFSSLSSPLRVWMSHGDTVSQLPRNFIPLGETKKIKYAAFAWEEKRIYGVQFHPEVYHTEEGKKIFANFLFKVCACKPEWTMKDFLARKVKEIREEVGSEKILCALSGGVDSTVLAYLCQKAVGKNLRCVFIDTGLLRRGEKEEVKRNLGGVLPIRFINAQKRFLTRLSGIEDPEEKRRVIGEEFIKIFEEVGKGIRYLAQGTLYPDVIESGSFFGGPSARIKTHHNVGGLPEKINFRLIEPFRELFKDEVRKLGIILGVKKEVLKRHPFPGPGLAVRILGEVTEEKLEMLRAIDQILITELKRSGFYDKVWQAFSLLLPVKSVGVMGDERTYENVSALRIVTSRDGMTADWARIPYPILSQIANRIINEVKGVNRVVYDISTKPPATIEWE</sequence>
<reference evidence="12" key="1">
    <citation type="journal article" date="2020" name="mSystems">
        <title>Genome- and Community-Level Interaction Insights into Carbon Utilization and Element Cycling Functions of Hydrothermarchaeota in Hydrothermal Sediment.</title>
        <authorList>
            <person name="Zhou Z."/>
            <person name="Liu Y."/>
            <person name="Xu W."/>
            <person name="Pan J."/>
            <person name="Luo Z.H."/>
            <person name="Li M."/>
        </authorList>
    </citation>
    <scope>NUCLEOTIDE SEQUENCE [LARGE SCALE GENOMIC DNA]</scope>
    <source>
        <strain evidence="12">SpSt-906</strain>
    </source>
</reference>
<evidence type="ECO:0000256" key="6">
    <source>
        <dbReference type="ARBA" id="ARBA00022755"/>
    </source>
</evidence>
<dbReference type="InterPro" id="IPR014729">
    <property type="entry name" value="Rossmann-like_a/b/a_fold"/>
</dbReference>
<keyword evidence="7 9" id="KW-0067">ATP-binding</keyword>
<dbReference type="GO" id="GO:0005829">
    <property type="term" value="C:cytosol"/>
    <property type="evidence" value="ECO:0007669"/>
    <property type="project" value="TreeGrafter"/>
</dbReference>
<evidence type="ECO:0000256" key="7">
    <source>
        <dbReference type="ARBA" id="ARBA00022840"/>
    </source>
</evidence>
<gene>
    <name evidence="9 12" type="primary">guaA</name>
    <name evidence="12" type="ORF">ENX07_05690</name>
</gene>
<keyword evidence="3 9" id="KW-0436">Ligase</keyword>
<dbReference type="CDD" id="cd01742">
    <property type="entry name" value="GATase1_GMP_Synthase"/>
    <property type="match status" value="1"/>
</dbReference>
<dbReference type="InterPro" id="IPR025777">
    <property type="entry name" value="GMPS_ATP_PPase_dom"/>
</dbReference>
<dbReference type="HAMAP" id="MF_00344">
    <property type="entry name" value="GMP_synthase"/>
    <property type="match status" value="1"/>
</dbReference>
<feature type="active site" evidence="9">
    <location>
        <position position="171"/>
    </location>
</feature>
<dbReference type="PRINTS" id="PR00096">
    <property type="entry name" value="GATASE"/>
</dbReference>
<dbReference type="EC" id="6.3.5.2" evidence="9"/>
<feature type="active site" description="Nucleophile" evidence="9">
    <location>
        <position position="80"/>
    </location>
</feature>
<evidence type="ECO:0000256" key="8">
    <source>
        <dbReference type="ARBA" id="ARBA00022962"/>
    </source>
</evidence>
<dbReference type="InterPro" id="IPR017926">
    <property type="entry name" value="GATASE"/>
</dbReference>
<evidence type="ECO:0000313" key="12">
    <source>
        <dbReference type="EMBL" id="HGE99542.1"/>
    </source>
</evidence>
<keyword evidence="6 9" id="KW-0658">Purine biosynthesis</keyword>
<dbReference type="PANTHER" id="PTHR11922:SF2">
    <property type="entry name" value="GMP SYNTHASE [GLUTAMINE-HYDROLYZING]"/>
    <property type="match status" value="1"/>
</dbReference>
<dbReference type="PRINTS" id="PR00097">
    <property type="entry name" value="ANTSNTHASEII"/>
</dbReference>
<dbReference type="GO" id="GO:0003921">
    <property type="term" value="F:GMP synthase activity"/>
    <property type="evidence" value="ECO:0007669"/>
    <property type="project" value="InterPro"/>
</dbReference>
<comment type="catalytic activity">
    <reaction evidence="9">
        <text>XMP + L-glutamine + ATP + H2O = GMP + L-glutamate + AMP + diphosphate + 2 H(+)</text>
        <dbReference type="Rhea" id="RHEA:11680"/>
        <dbReference type="ChEBI" id="CHEBI:15377"/>
        <dbReference type="ChEBI" id="CHEBI:15378"/>
        <dbReference type="ChEBI" id="CHEBI:29985"/>
        <dbReference type="ChEBI" id="CHEBI:30616"/>
        <dbReference type="ChEBI" id="CHEBI:33019"/>
        <dbReference type="ChEBI" id="CHEBI:57464"/>
        <dbReference type="ChEBI" id="CHEBI:58115"/>
        <dbReference type="ChEBI" id="CHEBI:58359"/>
        <dbReference type="ChEBI" id="CHEBI:456215"/>
        <dbReference type="EC" id="6.3.5.2"/>
    </reaction>
</comment>
<evidence type="ECO:0000256" key="10">
    <source>
        <dbReference type="PROSITE-ProRule" id="PRU00886"/>
    </source>
</evidence>
<dbReference type="AlphaFoldDB" id="A0A7C3UX26"/>
<dbReference type="UniPathway" id="UPA00189">
    <property type="reaction ID" value="UER00296"/>
</dbReference>
<dbReference type="EMBL" id="DTMQ01000039">
    <property type="protein sequence ID" value="HGE99542.1"/>
    <property type="molecule type" value="Genomic_DNA"/>
</dbReference>
<comment type="subunit">
    <text evidence="9">Homodimer.</text>
</comment>
<dbReference type="InterPro" id="IPR004739">
    <property type="entry name" value="GMP_synth_GATase"/>
</dbReference>
<accession>A0A7C3UX26</accession>
<dbReference type="Pfam" id="PF02540">
    <property type="entry name" value="NAD_synthase"/>
    <property type="match status" value="1"/>
</dbReference>
<proteinExistence type="inferred from homology"/>
<dbReference type="InterPro" id="IPR029062">
    <property type="entry name" value="Class_I_gatase-like"/>
</dbReference>
<dbReference type="PRINTS" id="PR00099">
    <property type="entry name" value="CPSGATASE"/>
</dbReference>
<evidence type="ECO:0000256" key="1">
    <source>
        <dbReference type="ARBA" id="ARBA00002332"/>
    </source>
</evidence>